<dbReference type="PROSITE" id="PS51783">
    <property type="entry name" value="PH_BEACH"/>
    <property type="match status" value="1"/>
</dbReference>
<dbReference type="Gene3D" id="1.10.1540.10">
    <property type="entry name" value="BEACH domain"/>
    <property type="match status" value="1"/>
</dbReference>
<dbReference type="Proteomes" id="UP001623349">
    <property type="component" value="Unassembled WGS sequence"/>
</dbReference>
<feature type="repeat" description="WD" evidence="3">
    <location>
        <begin position="2437"/>
        <end position="2478"/>
    </location>
</feature>
<sequence length="2643" mass="300486">MKDPDYLRLWLDNFVLSYEQFLDVDFEKLPTRVDDTPPGISLLPDNILQVLRIQLLHCVQKTADGLEEQQQALSILLVKFFIILCRNLSNVEEIGTCSYINHVITMTTLYIQQLKSKKKEKEMADETSIEEFVIHALAFCESLYDPYRNWRHRISGRILSSVEKSRQKYKPASLTVEFVPFFYPDECFQESEHLKESLKCCLLHLFGAIVAGGQRNALQAISPATMEVLMRVLSDCDSWEEGDPEEVGRKRELTLKCLTQVVHILLTSSSDQRQVETSTILESYFKLLNSDHSALPKQGRSRRWESRFIALQIRMLDTITAMLDCTDRPVLQAIFLNSNCFEHLIRLLQNCKLFLNAHSKVTDKNEKDLANQLLTEMSEDQVFQGQLDRLAVSAIQALTAVMKNSPAAKEVFKERIGYLHMFEVLKSLGQPPQELLKELMNMAVEGDHTSVGILGISNVHPLLVLIQWLPELESHDLQIFISDWLKKICCINKQSRTTCVNANMGIKIIETLESHSSLHRTCAENLIAIHGSLGSQSVSSEEVRRLLRLLRVDESECIHPYTIPVTRAILTMARKLSFESALQYFNLSHSMAGISVPAIQKWPGSAFSFTAWFCLDQDPLTLGSANKGGKRKQLYSRSGMGFEAFITHSGMLVVAVCTKREYATVALPDPSLCDSLWHNITIVHMPGKRPFGQSLVYIYDNGQQKVSAPLRFPAMNEPFTSCCIGSAGQRTTTPPPSQIPDPPFSAPITPHRTSFGGILSSASWGGTIEKSKLFTKVISAGTQDSEWGCPTSLEGQLGSVIVFHEALQPPQVKALYLAGPNCLSPWKCQDCDMADLPSNTLLHYTGKACKNSICLDLSINCLHGRLTGNKVVNWDIKDIINCIGGLNVLFPLLEQVSHFSEGQISEAVSENTVPELVTPSEQECMGLASTRASESRLEKNLIATFILIVKHFIQRHPINQDNLIQSHGVATLGALLQKVPGSLMDVNVLMAVQLLIEQVSLEKNTLLLQQMYQYLLFDFRIWNRGDFPFRIGHIQYLSTIIKDSRRVFRKKYGVQFLLDTLRIYYGHGSTCNELSPDDIRTIRTSLYGLIKYFLCKGGTHEEIQSIIGYIAATNEEEQLLGILDILLSLLRTSPTRGQLFLLMFEPGNADTLYALLVMEQMLKCTNVYERSKHRIRLREVGYSGIGLLLSEAPVNTSLIKNLVNQIINTDPILQILQSQPDAAYQISQQVGWQDTFVRLFLKANFENVNSLNKHGKTVSVKENKNTSTEDVKRNFEKLDDEKMTLVDVSSDHWSLEDSQSLSSNTPLFQEDSSEGELSFKSENQEEFWLSNSSHLSLDLSGIDACELSDSGSQVPDSSPSTPSPVESTKSFSVQSDKERSITDEMGFSDDFSFFESQERCEEELFQLLTHILTYVICKGLEKSDEDAWIERGQVFSALTKPGISSELLRPSDEVKLTLLQRMLEWAVTEHRDTKSSPVTAENALRLVLLVQDFLQSEGLVNSNMWTEKLLDDVTQLLDCLSIWYSENPVWVKLSQIQIQLLLEFIGRGSLQVCAMASAKLNALLQTKVIENQDEACYILGKLEHILSRSIKEQTEIYSFLIPLLRTLVSKIYELLFMNLHLPSLPFTNGSASFFEDFQEYCNSNEWQVYIEKYIVPYMKQYEAHTFYDGHENMALYWKNCYEALMVNMHKRDREGGESKLKFQEYFVEPFNRKARQENLRYNNMIKQLNSQQLAAFRRWKAIRLYLTCERGPWAEKKQNRIHWKLANVENYSRMRLKLVPNYNFKTHEEASALRDNLGVQHLQPSSDSLLLEVVKQVKLSDLEEDKLELLEEDMAARVNIEEKEDQDQKEKLVLAEDCELITVIDIIPGRLEVTTQHIYFHDNSIEKGDGLGFDFKWPHSQIREIHLRRYNLRRSALEIFHVDQSNYFLNFKKRDVRNKVYSRLLSLHSPNSYGTRSPQELFKASGLTQKWVNREITNFDYLIQINTMAGRTYNDLAQYPVFPWILQDYTSEELDLNNPTVFRDLSKPIGVVNEKNAKAMREKYENFEDPMGTIDKFHYGTHYSNSAGVMHYLIRVEPFTTLHIQLQSGRFDCADRQFHSIPATWQALMDNTYDVKELIPEFFYFPEFLENQNEFNLGHLQVSKELVNDVILPRWAKSAEDFIYKHRKALESEYVSAHLHEWIDLIFGYKQRGPAAVEALNVFYYCSYEGAVDLDALTDEKERKALEGMINNFGQTPCQLLKVDLEPHPPRLSAEEAIQKQTRTEISTLNLFQHLSELKSFFIEGISDGIPLLKFLITVSMNYVIGTHGWLPYDRNISNYFTFIKDQTVTNPKAQRTVSGPFAPGLEITSKLFVVSHDAKLLFSAGHWDNSIQVMSLTKGKIVSHNIRHIDIVTCLATDYCGMHLISGSRDTTCMIWQISQQGGTAVGLAPKPFQILYGHTDEVLSVGISTELDMAVSGSRDGTVIIHTVQKGQYMRTLRPPCESSLFLTIPSLAISWEGHIVVYSSLEEKSVLKDKNLLHVFSINGKYLGSQVLSEQISDMCIIGEHIITGSLQGLLSIRELHSLKLSVAPLAMRLPIHCVSITKEYSHILVGLEDGKLIVVGVGKPAEMRSGQLSRKLWGSSKRLSQISAGETEYNTQDFK</sequence>
<reference evidence="7 8" key="1">
    <citation type="submission" date="2024-08" db="EMBL/GenBank/DDBJ databases">
        <title>The draft genome of Apodemus speciosus.</title>
        <authorList>
            <person name="Nabeshima K."/>
            <person name="Suzuki S."/>
            <person name="Onuma M."/>
        </authorList>
    </citation>
    <scope>NUCLEOTIDE SEQUENCE [LARGE SCALE GENOMIC DNA]</scope>
    <source>
        <strain evidence="7">IB14-021</strain>
    </source>
</reference>
<dbReference type="EMBL" id="BAAFST010000001">
    <property type="protein sequence ID" value="GAB1285018.1"/>
    <property type="molecule type" value="Genomic_DNA"/>
</dbReference>
<dbReference type="InterPro" id="IPR016024">
    <property type="entry name" value="ARM-type_fold"/>
</dbReference>
<dbReference type="InterPro" id="IPR013320">
    <property type="entry name" value="ConA-like_dom_sf"/>
</dbReference>
<dbReference type="InterPro" id="IPR000409">
    <property type="entry name" value="BEACH_dom"/>
</dbReference>
<comment type="caution">
    <text evidence="7">The sequence shown here is derived from an EMBL/GenBank/DDBJ whole genome shotgun (WGS) entry which is preliminary data.</text>
</comment>
<dbReference type="InterPro" id="IPR036322">
    <property type="entry name" value="WD40_repeat_dom_sf"/>
</dbReference>
<dbReference type="Pfam" id="PF15787">
    <property type="entry name" value="DUF4704"/>
    <property type="match status" value="1"/>
</dbReference>
<dbReference type="SMART" id="SM00320">
    <property type="entry name" value="WD40"/>
    <property type="match status" value="3"/>
</dbReference>
<evidence type="ECO:0000313" key="8">
    <source>
        <dbReference type="Proteomes" id="UP001623349"/>
    </source>
</evidence>
<evidence type="ECO:0000259" key="5">
    <source>
        <dbReference type="PROSITE" id="PS50197"/>
    </source>
</evidence>
<dbReference type="Gene3D" id="2.60.120.200">
    <property type="match status" value="1"/>
</dbReference>
<evidence type="ECO:0000256" key="1">
    <source>
        <dbReference type="ARBA" id="ARBA00022574"/>
    </source>
</evidence>
<evidence type="ECO:0000259" key="6">
    <source>
        <dbReference type="PROSITE" id="PS51783"/>
    </source>
</evidence>
<dbReference type="PROSITE" id="PS50197">
    <property type="entry name" value="BEACH"/>
    <property type="match status" value="1"/>
</dbReference>
<dbReference type="InterPro" id="IPR011993">
    <property type="entry name" value="PH-like_dom_sf"/>
</dbReference>
<dbReference type="Pfam" id="PF20426">
    <property type="entry name" value="NBCH_WD40"/>
    <property type="match status" value="1"/>
</dbReference>
<gene>
    <name evidence="7" type="ORF">APTSU1_000024800</name>
</gene>
<dbReference type="SUPFAM" id="SSF48371">
    <property type="entry name" value="ARM repeat"/>
    <property type="match status" value="1"/>
</dbReference>
<organism evidence="7 8">
    <name type="scientific">Apodemus speciosus</name>
    <name type="common">Large Japanese field mouse</name>
    <dbReference type="NCBI Taxonomy" id="105296"/>
    <lineage>
        <taxon>Eukaryota</taxon>
        <taxon>Metazoa</taxon>
        <taxon>Chordata</taxon>
        <taxon>Craniata</taxon>
        <taxon>Vertebrata</taxon>
        <taxon>Euteleostomi</taxon>
        <taxon>Mammalia</taxon>
        <taxon>Eutheria</taxon>
        <taxon>Euarchontoglires</taxon>
        <taxon>Glires</taxon>
        <taxon>Rodentia</taxon>
        <taxon>Myomorpha</taxon>
        <taxon>Muroidea</taxon>
        <taxon>Muridae</taxon>
        <taxon>Murinae</taxon>
        <taxon>Apodemus</taxon>
    </lineage>
</organism>
<dbReference type="SUPFAM" id="SSF49899">
    <property type="entry name" value="Concanavalin A-like lectins/glucanases"/>
    <property type="match status" value="1"/>
</dbReference>
<feature type="region of interest" description="Disordered" evidence="4">
    <location>
        <begin position="1296"/>
        <end position="1316"/>
    </location>
</feature>
<evidence type="ECO:0000256" key="4">
    <source>
        <dbReference type="SAM" id="MobiDB-lite"/>
    </source>
</evidence>
<dbReference type="SUPFAM" id="SSF81837">
    <property type="entry name" value="BEACH domain"/>
    <property type="match status" value="1"/>
</dbReference>
<feature type="compositionally biased region" description="Low complexity" evidence="4">
    <location>
        <begin position="1352"/>
        <end position="1370"/>
    </location>
</feature>
<dbReference type="PROSITE" id="PS50082">
    <property type="entry name" value="WD_REPEATS_2"/>
    <property type="match status" value="1"/>
</dbReference>
<dbReference type="Pfam" id="PF02138">
    <property type="entry name" value="Beach"/>
    <property type="match status" value="1"/>
</dbReference>
<name>A0ABQ0ECZ8_APOSI</name>
<dbReference type="InterPro" id="IPR001680">
    <property type="entry name" value="WD40_rpt"/>
</dbReference>
<protein>
    <submittedName>
        <fullName evidence="7">Neurobeachin-like 1</fullName>
    </submittedName>
</protein>
<dbReference type="InterPro" id="IPR023362">
    <property type="entry name" value="PH-BEACH_dom"/>
</dbReference>
<dbReference type="Pfam" id="PF16057">
    <property type="entry name" value="DUF4800"/>
    <property type="match status" value="1"/>
</dbReference>
<dbReference type="SUPFAM" id="SSF50978">
    <property type="entry name" value="WD40 repeat-like"/>
    <property type="match status" value="1"/>
</dbReference>
<evidence type="ECO:0000313" key="7">
    <source>
        <dbReference type="EMBL" id="GAB1285018.1"/>
    </source>
</evidence>
<keyword evidence="8" id="KW-1185">Reference proteome</keyword>
<dbReference type="PANTHER" id="PTHR13743:SF115">
    <property type="entry name" value="NEUROBEACHIN-LIKE PROTEIN 1"/>
    <property type="match status" value="1"/>
</dbReference>
<evidence type="ECO:0000256" key="3">
    <source>
        <dbReference type="PROSITE-ProRule" id="PRU00221"/>
    </source>
</evidence>
<feature type="domain" description="BEACH-type PH" evidence="6">
    <location>
        <begin position="1847"/>
        <end position="1945"/>
    </location>
</feature>
<dbReference type="InterPro" id="IPR050865">
    <property type="entry name" value="BEACH_Domain"/>
</dbReference>
<keyword evidence="1 3" id="KW-0853">WD repeat</keyword>
<dbReference type="InterPro" id="IPR015943">
    <property type="entry name" value="WD40/YVTN_repeat-like_dom_sf"/>
</dbReference>
<dbReference type="InterPro" id="IPR031570">
    <property type="entry name" value="NBEA/BDCP_DUF4704"/>
</dbReference>
<proteinExistence type="predicted"/>
<dbReference type="Pfam" id="PF14844">
    <property type="entry name" value="PH_BEACH"/>
    <property type="match status" value="1"/>
</dbReference>
<feature type="domain" description="BEACH" evidence="5">
    <location>
        <begin position="1956"/>
        <end position="2251"/>
    </location>
</feature>
<feature type="compositionally biased region" description="Polar residues" evidence="4">
    <location>
        <begin position="1296"/>
        <end position="1307"/>
    </location>
</feature>
<dbReference type="PANTHER" id="PTHR13743">
    <property type="entry name" value="BEIGE/BEACH-RELATED"/>
    <property type="match status" value="1"/>
</dbReference>
<evidence type="ECO:0000256" key="2">
    <source>
        <dbReference type="ARBA" id="ARBA00022737"/>
    </source>
</evidence>
<dbReference type="InterPro" id="IPR046851">
    <property type="entry name" value="NBCH_WD40"/>
</dbReference>
<dbReference type="Gene3D" id="2.30.29.30">
    <property type="entry name" value="Pleckstrin-homology domain (PH domain)/Phosphotyrosine-binding domain (PTB)"/>
    <property type="match status" value="1"/>
</dbReference>
<dbReference type="CDD" id="cd06071">
    <property type="entry name" value="Beach"/>
    <property type="match status" value="1"/>
</dbReference>
<dbReference type="SUPFAM" id="SSF50729">
    <property type="entry name" value="PH domain-like"/>
    <property type="match status" value="1"/>
</dbReference>
<dbReference type="Gene3D" id="2.130.10.10">
    <property type="entry name" value="YVTN repeat-like/Quinoprotein amine dehydrogenase"/>
    <property type="match status" value="1"/>
</dbReference>
<dbReference type="CDD" id="cd01201">
    <property type="entry name" value="PH_BEACH"/>
    <property type="match status" value="1"/>
</dbReference>
<keyword evidence="2" id="KW-0677">Repeat</keyword>
<dbReference type="InterPro" id="IPR036372">
    <property type="entry name" value="BEACH_dom_sf"/>
</dbReference>
<feature type="region of interest" description="Disordered" evidence="4">
    <location>
        <begin position="1348"/>
        <end position="1380"/>
    </location>
</feature>
<dbReference type="SMART" id="SM01026">
    <property type="entry name" value="Beach"/>
    <property type="match status" value="1"/>
</dbReference>
<accession>A0ABQ0ECZ8</accession>